<accession>A0ABD0YE88</accession>
<evidence type="ECO:0000313" key="1">
    <source>
        <dbReference type="EMBL" id="KAL1023527.1"/>
    </source>
</evidence>
<evidence type="ECO:0000313" key="2">
    <source>
        <dbReference type="Proteomes" id="UP001557470"/>
    </source>
</evidence>
<protein>
    <submittedName>
        <fullName evidence="1">Uncharacterized protein</fullName>
    </submittedName>
</protein>
<comment type="caution">
    <text evidence="1">The sequence shown here is derived from an EMBL/GenBank/DDBJ whole genome shotgun (WGS) entry which is preliminary data.</text>
</comment>
<dbReference type="PANTHER" id="PTHR31025:SF9">
    <property type="entry name" value="SI:DKEY-286J15.1"/>
    <property type="match status" value="1"/>
</dbReference>
<keyword evidence="2" id="KW-1185">Reference proteome</keyword>
<dbReference type="Gene3D" id="1.10.150.50">
    <property type="entry name" value="Transcription Factor, Ets-1"/>
    <property type="match status" value="1"/>
</dbReference>
<gene>
    <name evidence="1" type="ORF">UPYG_G00042000</name>
</gene>
<proteinExistence type="predicted"/>
<reference evidence="1 2" key="1">
    <citation type="submission" date="2024-06" db="EMBL/GenBank/DDBJ databases">
        <authorList>
            <person name="Pan Q."/>
            <person name="Wen M."/>
            <person name="Jouanno E."/>
            <person name="Zahm M."/>
            <person name="Klopp C."/>
            <person name="Cabau C."/>
            <person name="Louis A."/>
            <person name="Berthelot C."/>
            <person name="Parey E."/>
            <person name="Roest Crollius H."/>
            <person name="Montfort J."/>
            <person name="Robinson-Rechavi M."/>
            <person name="Bouchez O."/>
            <person name="Lampietro C."/>
            <person name="Lopez Roques C."/>
            <person name="Donnadieu C."/>
            <person name="Postlethwait J."/>
            <person name="Bobe J."/>
            <person name="Verreycken H."/>
            <person name="Guiguen Y."/>
        </authorList>
    </citation>
    <scope>NUCLEOTIDE SEQUENCE [LARGE SCALE GENOMIC DNA]</scope>
    <source>
        <strain evidence="1">Up_M1</strain>
        <tissue evidence="1">Testis</tissue>
    </source>
</reference>
<organism evidence="1 2">
    <name type="scientific">Umbra pygmaea</name>
    <name type="common">Eastern mudminnow</name>
    <dbReference type="NCBI Taxonomy" id="75934"/>
    <lineage>
        <taxon>Eukaryota</taxon>
        <taxon>Metazoa</taxon>
        <taxon>Chordata</taxon>
        <taxon>Craniata</taxon>
        <taxon>Vertebrata</taxon>
        <taxon>Euteleostomi</taxon>
        <taxon>Actinopterygii</taxon>
        <taxon>Neopterygii</taxon>
        <taxon>Teleostei</taxon>
        <taxon>Protacanthopterygii</taxon>
        <taxon>Esociformes</taxon>
        <taxon>Umbridae</taxon>
        <taxon>Umbra</taxon>
    </lineage>
</organism>
<dbReference type="PANTHER" id="PTHR31025">
    <property type="entry name" value="SI:CH211-196P9.1-RELATED"/>
    <property type="match status" value="1"/>
</dbReference>
<name>A0ABD0YE88_UMBPY</name>
<sequence>MDDYVKNKLVEWDLGDLLSTFEAEKIDKEAFHLLDASCLATLNPLIGPRLKFASHLKKLQVPVPGPQPVVITPSPSVSTQQRVTLEQEGTFNIHEILSDTSEGRDLVTNLVEKHLITHTQRRSMVRLLVSNLMQRFGEHPTSDVKAMLAAAVVAAFPCLMDNQGTGYDAWFTRGRHHRPATGFLEERLRNVRKRLHKGQRRTQASLPQDTGPQASVILPEPVITPDRAIEMTEWLKHNIGPPAQVAQYMESTAIFRAQWIRSNGTKAIEDIITEFPRLVDTRGMIEKDFNMMYPESADKLTENWSLTTEKILSIAPKDKTSELEHLSAGRRGDIALLLLPLVIPPGTYKIRGKTVRPSYAESIKAFIDEQPVGTNIVEYLTKRTSTEVPHVLLLGDRHPLSQAFVIVHGHALEHPSLLGAVDACFKAFYVFDVQYPRPCAQVWEFLQTIYGIPGHVRSSVQMMRAQFAAQ</sequence>
<dbReference type="AlphaFoldDB" id="A0ABD0YE88"/>
<dbReference type="Proteomes" id="UP001557470">
    <property type="component" value="Unassembled WGS sequence"/>
</dbReference>
<dbReference type="InterPro" id="IPR013761">
    <property type="entry name" value="SAM/pointed_sf"/>
</dbReference>
<dbReference type="EMBL" id="JAGEUA010000001">
    <property type="protein sequence ID" value="KAL1023527.1"/>
    <property type="molecule type" value="Genomic_DNA"/>
</dbReference>